<organism evidence="2 3">
    <name type="scientific">Marmota monax</name>
    <name type="common">Woodchuck</name>
    <dbReference type="NCBI Taxonomy" id="9995"/>
    <lineage>
        <taxon>Eukaryota</taxon>
        <taxon>Metazoa</taxon>
        <taxon>Chordata</taxon>
        <taxon>Craniata</taxon>
        <taxon>Vertebrata</taxon>
        <taxon>Euteleostomi</taxon>
        <taxon>Mammalia</taxon>
        <taxon>Eutheria</taxon>
        <taxon>Euarchontoglires</taxon>
        <taxon>Glires</taxon>
        <taxon>Rodentia</taxon>
        <taxon>Sciuromorpha</taxon>
        <taxon>Sciuridae</taxon>
        <taxon>Xerinae</taxon>
        <taxon>Marmotini</taxon>
        <taxon>Marmota</taxon>
    </lineage>
</organism>
<evidence type="ECO:0000313" key="3">
    <source>
        <dbReference type="Proteomes" id="UP000335636"/>
    </source>
</evidence>
<comment type="caution">
    <text evidence="2">The sequence shown here is derived from an EMBL/GenBank/DDBJ whole genome shotgun (WGS) entry which is preliminary data.</text>
</comment>
<reference evidence="2" key="1">
    <citation type="submission" date="2019-04" db="EMBL/GenBank/DDBJ databases">
        <authorList>
            <person name="Alioto T."/>
            <person name="Alioto T."/>
        </authorList>
    </citation>
    <scope>NUCLEOTIDE SEQUENCE [LARGE SCALE GENOMIC DNA]</scope>
</reference>
<dbReference type="EMBL" id="CABDUW010000036">
    <property type="protein sequence ID" value="VTJ54144.1"/>
    <property type="molecule type" value="Genomic_DNA"/>
</dbReference>
<evidence type="ECO:0000256" key="1">
    <source>
        <dbReference type="SAM" id="MobiDB-lite"/>
    </source>
</evidence>
<dbReference type="AlphaFoldDB" id="A0A5E4AAF4"/>
<evidence type="ECO:0000313" key="2">
    <source>
        <dbReference type="EMBL" id="VTJ54144.1"/>
    </source>
</evidence>
<proteinExistence type="predicted"/>
<gene>
    <name evidence="2" type="ORF">MONAX_5E003703</name>
</gene>
<name>A0A5E4AAF4_MARMO</name>
<keyword evidence="3" id="KW-1185">Reference proteome</keyword>
<dbReference type="Proteomes" id="UP000335636">
    <property type="component" value="Unassembled WGS sequence"/>
</dbReference>
<feature type="region of interest" description="Disordered" evidence="1">
    <location>
        <begin position="1"/>
        <end position="23"/>
    </location>
</feature>
<accession>A0A5E4AAF4</accession>
<protein>
    <submittedName>
        <fullName evidence="2">Uncharacterized protein</fullName>
    </submittedName>
</protein>
<sequence>MGCPETEGPNAYVEPDTTGTGDERMSGFFEAKVGFVDMKRRSVPLDVFHEEYDPLNGRTRGFPCLVSG</sequence>